<gene>
    <name evidence="2" type="ORF">GGR23_004415</name>
</gene>
<feature type="chain" id="PRO_5031314278" evidence="1">
    <location>
        <begin position="21"/>
        <end position="87"/>
    </location>
</feature>
<evidence type="ECO:0000313" key="3">
    <source>
        <dbReference type="Proteomes" id="UP000528286"/>
    </source>
</evidence>
<dbReference type="AlphaFoldDB" id="A0A7W6J9C4"/>
<feature type="signal peptide" evidence="1">
    <location>
        <begin position="1"/>
        <end position="20"/>
    </location>
</feature>
<name>A0A7W6J9C4_9HYPH</name>
<keyword evidence="3" id="KW-1185">Reference proteome</keyword>
<dbReference type="Proteomes" id="UP000528286">
    <property type="component" value="Unassembled WGS sequence"/>
</dbReference>
<sequence>MMRTASILSAIVLTAGAAEAATLVNIGSDTVVVQVSEAAGRMDLSLDPGASETVCPDGCFLTLPNGDRVGLAGSETVEIENGSAHVK</sequence>
<reference evidence="2 3" key="1">
    <citation type="submission" date="2020-08" db="EMBL/GenBank/DDBJ databases">
        <title>Genomic Encyclopedia of Type Strains, Phase IV (KMG-IV): sequencing the most valuable type-strain genomes for metagenomic binning, comparative biology and taxonomic classification.</title>
        <authorList>
            <person name="Goeker M."/>
        </authorList>
    </citation>
    <scope>NUCLEOTIDE SEQUENCE [LARGE SCALE GENOMIC DNA]</scope>
    <source>
        <strain evidence="2 3">DSM 29853</strain>
    </source>
</reference>
<comment type="caution">
    <text evidence="2">The sequence shown here is derived from an EMBL/GenBank/DDBJ whole genome shotgun (WGS) entry which is preliminary data.</text>
</comment>
<evidence type="ECO:0000256" key="1">
    <source>
        <dbReference type="SAM" id="SignalP"/>
    </source>
</evidence>
<keyword evidence="1" id="KW-0732">Signal</keyword>
<organism evidence="2 3">
    <name type="scientific">Gellertiella hungarica</name>
    <dbReference type="NCBI Taxonomy" id="1572859"/>
    <lineage>
        <taxon>Bacteria</taxon>
        <taxon>Pseudomonadati</taxon>
        <taxon>Pseudomonadota</taxon>
        <taxon>Alphaproteobacteria</taxon>
        <taxon>Hyphomicrobiales</taxon>
        <taxon>Rhizobiaceae</taxon>
        <taxon>Gellertiella</taxon>
    </lineage>
</organism>
<proteinExistence type="predicted"/>
<protein>
    <submittedName>
        <fullName evidence="2">Putative porin</fullName>
    </submittedName>
</protein>
<evidence type="ECO:0000313" key="2">
    <source>
        <dbReference type="EMBL" id="MBB4067184.1"/>
    </source>
</evidence>
<dbReference type="EMBL" id="JACIEZ010000016">
    <property type="protein sequence ID" value="MBB4067184.1"/>
    <property type="molecule type" value="Genomic_DNA"/>
</dbReference>
<dbReference type="RefSeq" id="WP_183368424.1">
    <property type="nucleotide sequence ID" value="NZ_JACIEZ010000016.1"/>
</dbReference>
<accession>A0A7W6J9C4</accession>